<feature type="transmembrane region" description="Helical" evidence="1">
    <location>
        <begin position="128"/>
        <end position="147"/>
    </location>
</feature>
<keyword evidence="1" id="KW-1133">Transmembrane helix</keyword>
<dbReference type="EMBL" id="CP038015">
    <property type="protein sequence ID" value="QBP41141.1"/>
    <property type="molecule type" value="Genomic_DNA"/>
</dbReference>
<dbReference type="AlphaFoldDB" id="A0A4P6ZXG5"/>
<dbReference type="RefSeq" id="WP_134209793.1">
    <property type="nucleotide sequence ID" value="NZ_CP038015.1"/>
</dbReference>
<keyword evidence="1" id="KW-0472">Membrane</keyword>
<keyword evidence="3" id="KW-1185">Reference proteome</keyword>
<feature type="transmembrane region" description="Helical" evidence="1">
    <location>
        <begin position="59"/>
        <end position="83"/>
    </location>
</feature>
<evidence type="ECO:0000313" key="3">
    <source>
        <dbReference type="Proteomes" id="UP000294292"/>
    </source>
</evidence>
<dbReference type="KEGG" id="panc:E2636_08365"/>
<gene>
    <name evidence="2" type="ORF">E2636_08365</name>
</gene>
<feature type="transmembrane region" description="Helical" evidence="1">
    <location>
        <begin position="272"/>
        <end position="291"/>
    </location>
</feature>
<feature type="transmembrane region" description="Helical" evidence="1">
    <location>
        <begin position="303"/>
        <end position="327"/>
    </location>
</feature>
<keyword evidence="1" id="KW-0812">Transmembrane</keyword>
<evidence type="ECO:0000313" key="2">
    <source>
        <dbReference type="EMBL" id="QBP41141.1"/>
    </source>
</evidence>
<feature type="transmembrane region" description="Helical" evidence="1">
    <location>
        <begin position="387"/>
        <end position="408"/>
    </location>
</feature>
<reference evidence="2 3" key="1">
    <citation type="submission" date="2019-03" db="EMBL/GenBank/DDBJ databases">
        <title>Complete genome sequence of Paenisporosarcina antarctica CGMCC 1.6503T.</title>
        <authorList>
            <person name="Rong J.-C."/>
            <person name="Chi N.-Y."/>
            <person name="Zhang Q.-F."/>
        </authorList>
    </citation>
    <scope>NUCLEOTIDE SEQUENCE [LARGE SCALE GENOMIC DNA]</scope>
    <source>
        <strain evidence="2 3">CGMCC 1.6503</strain>
    </source>
</reference>
<feature type="transmembrane region" description="Helical" evidence="1">
    <location>
        <begin position="415"/>
        <end position="435"/>
    </location>
</feature>
<sequence length="466" mass="48860">MGVDLTALHWIYVIFIFLIIGFMVMRRDTTLVSIMGIFLIAITATGSLSASISSIFTSFIFAITELLPTILVISIIVAMSKVLTDTGINDVMISPFSKLIRTPALAYWTIGILMMVISWFFWPSPAVALMGAVLLPVAIRVGLPALGVAMAMNLFGHGIALSGDFIIQGAPKLTSDAAGLPVSEVISASIPLVFIMGLVTTLTAFYFLKRDLKSGKLTNETGLTTTPTAEPSPQQLMLLSSNQKRLFSIFIPLVFALDVVVMSSLNLQGGDATALIGGTSIFILLLITMVSHRNKGLELATSYLIDGFQFGFKVFGAVIPIAAFFYLGDAGFTKIVGELLPKNSHGIVNDLGVALASVVPLTKEVSAVTLTIVGAITGLDGSGFSGISLVGSVAQIFSTAIGAGAATLTALGQIAAIWVGGGTLVPWALIPAAAICGVDPFELARRNLTPVTIGLVVTTIVAMFLI</sequence>
<dbReference type="OrthoDB" id="8641791at2"/>
<feature type="transmembrane region" description="Helical" evidence="1">
    <location>
        <begin position="185"/>
        <end position="208"/>
    </location>
</feature>
<feature type="transmembrane region" description="Helical" evidence="1">
    <location>
        <begin position="447"/>
        <end position="465"/>
    </location>
</feature>
<dbReference type="Proteomes" id="UP000294292">
    <property type="component" value="Chromosome"/>
</dbReference>
<name>A0A4P6ZXG5_9BACL</name>
<protein>
    <recommendedName>
        <fullName evidence="4">Transporter</fullName>
    </recommendedName>
</protein>
<accession>A0A4P6ZXG5</accession>
<organism evidence="2 3">
    <name type="scientific">Paenisporosarcina antarctica</name>
    <dbReference type="NCBI Taxonomy" id="417367"/>
    <lineage>
        <taxon>Bacteria</taxon>
        <taxon>Bacillati</taxon>
        <taxon>Bacillota</taxon>
        <taxon>Bacilli</taxon>
        <taxon>Bacillales</taxon>
        <taxon>Caryophanaceae</taxon>
        <taxon>Paenisporosarcina</taxon>
    </lineage>
</organism>
<proteinExistence type="predicted"/>
<feature type="transmembrane region" description="Helical" evidence="1">
    <location>
        <begin position="104"/>
        <end position="122"/>
    </location>
</feature>
<feature type="transmembrane region" description="Helical" evidence="1">
    <location>
        <begin position="31"/>
        <end position="53"/>
    </location>
</feature>
<evidence type="ECO:0000256" key="1">
    <source>
        <dbReference type="SAM" id="Phobius"/>
    </source>
</evidence>
<feature type="transmembrane region" description="Helical" evidence="1">
    <location>
        <begin position="6"/>
        <end position="24"/>
    </location>
</feature>
<feature type="transmembrane region" description="Helical" evidence="1">
    <location>
        <begin position="246"/>
        <end position="266"/>
    </location>
</feature>
<evidence type="ECO:0008006" key="4">
    <source>
        <dbReference type="Google" id="ProtNLM"/>
    </source>
</evidence>